<dbReference type="EMBL" id="JAZHXJ010000036">
    <property type="protein sequence ID" value="KAL1879990.1"/>
    <property type="molecule type" value="Genomic_DNA"/>
</dbReference>
<sequence length="565" mass="60077">MDGTAARTVSDVRTPTAAVFIHAGAGYHSTANERIHLEACSDAARIAMRFLRDGADATTAVEAAIKFLEDIEITNAGYGSNLSIEGLVEGDATIIDHLGRSGACGAVPCIKNPISLARLILDASTRPLSLSRVPPNILVGAGAKQFAEENGMPSIMNELLVSKNAKDRFIRWHKDMKDAEEARVAARARQTPRNSFQHEVVPTTADLTKQRDHLDALLTATWNEGQRDSPVSGYDSARRMVFSGHDTSSSASSLQTAAVGLATPLRRAHAGGLPGLPASVAMSEAQCFKINQPKLLRYGSEDSYLSSPDQRLKKPPSSTMNSVHGCPIHPDDVGNTTGGTSMSEQGSQDYETGGQRDSESPVTENRTVKRAKHKQVDADVIHDTVGAIVIDFRGRIAAGSSSGGIGMKHRGRVGPAALAGIGTAVIPVDPEDEEETSVAAVTSGTGEHMATSFASYKCAERLYQCNSRGPGGLDVPEPDEDAVIESFVRQDFMGHPGVKAQLTPGAIGVMAVKKTKDGYYFYFAHNTDSFVLASMASTESQPVCTMSRMGNTGGIVRGGRRIKLR</sequence>
<protein>
    <recommendedName>
        <fullName evidence="4">Asparaginase</fullName>
    </recommendedName>
</protein>
<evidence type="ECO:0000313" key="2">
    <source>
        <dbReference type="EMBL" id="KAL1879990.1"/>
    </source>
</evidence>
<accession>A0ABR3XWE7</accession>
<feature type="region of interest" description="Disordered" evidence="1">
    <location>
        <begin position="301"/>
        <end position="373"/>
    </location>
</feature>
<evidence type="ECO:0008006" key="4">
    <source>
        <dbReference type="Google" id="ProtNLM"/>
    </source>
</evidence>
<keyword evidence="3" id="KW-1185">Reference proteome</keyword>
<feature type="compositionally biased region" description="Polar residues" evidence="1">
    <location>
        <begin position="334"/>
        <end position="350"/>
    </location>
</feature>
<dbReference type="Gene3D" id="3.60.20.30">
    <property type="entry name" value="(Glycosyl)asparaginase"/>
    <property type="match status" value="1"/>
</dbReference>
<dbReference type="InterPro" id="IPR029055">
    <property type="entry name" value="Ntn_hydrolases_N"/>
</dbReference>
<comment type="caution">
    <text evidence="2">The sequence shown here is derived from an EMBL/GenBank/DDBJ whole genome shotgun (WGS) entry which is preliminary data.</text>
</comment>
<organism evidence="2 3">
    <name type="scientific">Phialemonium thermophilum</name>
    <dbReference type="NCBI Taxonomy" id="223376"/>
    <lineage>
        <taxon>Eukaryota</taxon>
        <taxon>Fungi</taxon>
        <taxon>Dikarya</taxon>
        <taxon>Ascomycota</taxon>
        <taxon>Pezizomycotina</taxon>
        <taxon>Sordariomycetes</taxon>
        <taxon>Sordariomycetidae</taxon>
        <taxon>Cephalothecales</taxon>
        <taxon>Cephalothecaceae</taxon>
        <taxon>Phialemonium</taxon>
    </lineage>
</organism>
<name>A0ABR3XWE7_9PEZI</name>
<dbReference type="PANTHER" id="PTHR10188:SF8">
    <property type="entry name" value="THREONINE ASPARTASE 1"/>
    <property type="match status" value="1"/>
</dbReference>
<dbReference type="Pfam" id="PF01112">
    <property type="entry name" value="Asparaginase_2"/>
    <property type="match status" value="2"/>
</dbReference>
<dbReference type="CDD" id="cd04514">
    <property type="entry name" value="Taspase1_like"/>
    <property type="match status" value="2"/>
</dbReference>
<evidence type="ECO:0000313" key="3">
    <source>
        <dbReference type="Proteomes" id="UP001586593"/>
    </source>
</evidence>
<reference evidence="2 3" key="1">
    <citation type="journal article" date="2024" name="Commun. Biol.">
        <title>Comparative genomic analysis of thermophilic fungi reveals convergent evolutionary adaptations and gene losses.</title>
        <authorList>
            <person name="Steindorff A.S."/>
            <person name="Aguilar-Pontes M.V."/>
            <person name="Robinson A.J."/>
            <person name="Andreopoulos B."/>
            <person name="LaButti K."/>
            <person name="Kuo A."/>
            <person name="Mondo S."/>
            <person name="Riley R."/>
            <person name="Otillar R."/>
            <person name="Haridas S."/>
            <person name="Lipzen A."/>
            <person name="Grimwood J."/>
            <person name="Schmutz J."/>
            <person name="Clum A."/>
            <person name="Reid I.D."/>
            <person name="Moisan M.C."/>
            <person name="Butler G."/>
            <person name="Nguyen T.T.M."/>
            <person name="Dewar K."/>
            <person name="Conant G."/>
            <person name="Drula E."/>
            <person name="Henrissat B."/>
            <person name="Hansel C."/>
            <person name="Singer S."/>
            <person name="Hutchinson M.I."/>
            <person name="de Vries R.P."/>
            <person name="Natvig D.O."/>
            <person name="Powell A.J."/>
            <person name="Tsang A."/>
            <person name="Grigoriev I.V."/>
        </authorList>
    </citation>
    <scope>NUCLEOTIDE SEQUENCE [LARGE SCALE GENOMIC DNA]</scope>
    <source>
        <strain evidence="2 3">ATCC 24622</strain>
    </source>
</reference>
<dbReference type="InterPro" id="IPR037464">
    <property type="entry name" value="Taspase1"/>
</dbReference>
<gene>
    <name evidence="2" type="ORF">VTK73DRAFT_6380</name>
</gene>
<dbReference type="Proteomes" id="UP001586593">
    <property type="component" value="Unassembled WGS sequence"/>
</dbReference>
<proteinExistence type="predicted"/>
<dbReference type="SUPFAM" id="SSF56235">
    <property type="entry name" value="N-terminal nucleophile aminohydrolases (Ntn hydrolases)"/>
    <property type="match status" value="1"/>
</dbReference>
<dbReference type="InterPro" id="IPR000246">
    <property type="entry name" value="Peptidase_T2"/>
</dbReference>
<dbReference type="PANTHER" id="PTHR10188">
    <property type="entry name" value="L-ASPARAGINASE"/>
    <property type="match status" value="1"/>
</dbReference>
<evidence type="ECO:0000256" key="1">
    <source>
        <dbReference type="SAM" id="MobiDB-lite"/>
    </source>
</evidence>